<dbReference type="Proteomes" id="UP001367508">
    <property type="component" value="Unassembled WGS sequence"/>
</dbReference>
<dbReference type="AlphaFoldDB" id="A0AAN9KDU6"/>
<proteinExistence type="predicted"/>
<gene>
    <name evidence="2" type="ORF">VNO77_34157</name>
</gene>
<feature type="region of interest" description="Disordered" evidence="1">
    <location>
        <begin position="25"/>
        <end position="50"/>
    </location>
</feature>
<evidence type="ECO:0000313" key="2">
    <source>
        <dbReference type="EMBL" id="KAK7315597.1"/>
    </source>
</evidence>
<organism evidence="2 3">
    <name type="scientific">Canavalia gladiata</name>
    <name type="common">Sword bean</name>
    <name type="synonym">Dolichos gladiatus</name>
    <dbReference type="NCBI Taxonomy" id="3824"/>
    <lineage>
        <taxon>Eukaryota</taxon>
        <taxon>Viridiplantae</taxon>
        <taxon>Streptophyta</taxon>
        <taxon>Embryophyta</taxon>
        <taxon>Tracheophyta</taxon>
        <taxon>Spermatophyta</taxon>
        <taxon>Magnoliopsida</taxon>
        <taxon>eudicotyledons</taxon>
        <taxon>Gunneridae</taxon>
        <taxon>Pentapetalae</taxon>
        <taxon>rosids</taxon>
        <taxon>fabids</taxon>
        <taxon>Fabales</taxon>
        <taxon>Fabaceae</taxon>
        <taxon>Papilionoideae</taxon>
        <taxon>50 kb inversion clade</taxon>
        <taxon>NPAAA clade</taxon>
        <taxon>indigoferoid/millettioid clade</taxon>
        <taxon>Phaseoleae</taxon>
        <taxon>Canavalia</taxon>
    </lineage>
</organism>
<protein>
    <submittedName>
        <fullName evidence="2">Uncharacterized protein</fullName>
    </submittedName>
</protein>
<comment type="caution">
    <text evidence="2">The sequence shown here is derived from an EMBL/GenBank/DDBJ whole genome shotgun (WGS) entry which is preliminary data.</text>
</comment>
<reference evidence="2 3" key="1">
    <citation type="submission" date="2024-01" db="EMBL/GenBank/DDBJ databases">
        <title>The genomes of 5 underutilized Papilionoideae crops provide insights into root nodulation and disease resistanc.</title>
        <authorList>
            <person name="Jiang F."/>
        </authorList>
    </citation>
    <scope>NUCLEOTIDE SEQUENCE [LARGE SCALE GENOMIC DNA]</scope>
    <source>
        <strain evidence="2">LVBAO_FW01</strain>
        <tissue evidence="2">Leaves</tissue>
    </source>
</reference>
<evidence type="ECO:0000313" key="3">
    <source>
        <dbReference type="Proteomes" id="UP001367508"/>
    </source>
</evidence>
<evidence type="ECO:0000256" key="1">
    <source>
        <dbReference type="SAM" id="MobiDB-lite"/>
    </source>
</evidence>
<keyword evidence="3" id="KW-1185">Reference proteome</keyword>
<accession>A0AAN9KDU6</accession>
<sequence>MQQLNSVIGASCTLLSFAAPPPLEQTLGGSASHSTRRSSRDRPPPTTRNLPPAVFVRAYMLGSSSQTYLTSIGSYAPPVRPLLVSLPALHSVPKQSIGWLNEVLFYRGSLLANRDAKTPTDSLVVHRFIPSFSQSVTISMVTSRLGASDLVASRRRTNLDDARITGSGGCPLCMELVLAWFTGKSVGRGGESPNAFQVLDIEIAKTFLNTLGNLGSPNVVPILIVISVGQQVMVQNTLIYLGNYKVIRPTKPWDFVGE</sequence>
<dbReference type="EMBL" id="JAYMYQ010000008">
    <property type="protein sequence ID" value="KAK7315597.1"/>
    <property type="molecule type" value="Genomic_DNA"/>
</dbReference>
<name>A0AAN9KDU6_CANGL</name>